<evidence type="ECO:0000313" key="6">
    <source>
        <dbReference type="Proteomes" id="UP000014500"/>
    </source>
</evidence>
<proteinExistence type="predicted"/>
<dbReference type="InterPro" id="IPR011992">
    <property type="entry name" value="EF-hand-dom_pair"/>
</dbReference>
<feature type="domain" description="EH" evidence="3">
    <location>
        <begin position="245"/>
        <end position="334"/>
    </location>
</feature>
<reference evidence="5" key="2">
    <citation type="submission" date="2015-02" db="UniProtKB">
        <authorList>
            <consortium name="EnsemblMetazoa"/>
        </authorList>
    </citation>
    <scope>IDENTIFICATION</scope>
</reference>
<name>T1J1T0_STRMM</name>
<dbReference type="PANTHER" id="PTHR11216:SF174">
    <property type="entry name" value="GH06923P"/>
    <property type="match status" value="1"/>
</dbReference>
<dbReference type="PhylomeDB" id="T1J1T0"/>
<sequence>METLKLNESEQQYYAEVFSACDAENVGKISRAKAYDLFVGADLPPELINQIVDLCGAKRLGYFGRSQFYIALKLIAAAQSRLPLTADSFNSGFDIPLPNFQKTTDLDKRRSQQNSMYASILNSSSLDHDLIQLQERNSNQIASQMPLPPPPAKVRANSLQRPTSLFTEMRQASDDSGESSPSEVPTPVQMAPSVVAPTATNNVNSQSQMWDQCDEDRQLLGTEEESSDRHSSDEEIDIWTISDEQREYYTNQFKLMQLDLTGFLSGPVAKDFFEKSKLPVKELSLIWQLSDVNKDGALSLEEFYTAMHLVVLRRNNIELPSVLPPSLVPKIDGHGAPGQRVAPPDSPNASPVEPNKEDPKIFHPVAVRASPDSQVLLDERELTESSSYEALNEQLKSPMKRLSTSESLELKSGVLAQSAIQRPIPKKPTRAIPPPPPVQQTGAGDTESNIPFTSSAFSTSTSTSLPQGPKKEPPPPPPPRPKKNHSRSASLDLNRLGAPPAVPPRVSPSTAGAFEVYKRPESSRAPSSTVKSPEMAVNNEVNSADKPHDELANEKRSAKQLPSSYNVKTSLRSTIRQQREENMMLFRLNGELNQELLEVMEERIALEIQLEHLKPFPA</sequence>
<keyword evidence="1" id="KW-0106">Calcium</keyword>
<dbReference type="HOGENOM" id="CLU_014864_0_0_1"/>
<dbReference type="Proteomes" id="UP000014500">
    <property type="component" value="Unassembled WGS sequence"/>
</dbReference>
<dbReference type="GO" id="GO:0005509">
    <property type="term" value="F:calcium ion binding"/>
    <property type="evidence" value="ECO:0007669"/>
    <property type="project" value="InterPro"/>
</dbReference>
<evidence type="ECO:0000256" key="1">
    <source>
        <dbReference type="ARBA" id="ARBA00022837"/>
    </source>
</evidence>
<evidence type="ECO:0000259" key="3">
    <source>
        <dbReference type="PROSITE" id="PS50031"/>
    </source>
</evidence>
<accession>T1J1T0</accession>
<dbReference type="EMBL" id="JH431789">
    <property type="status" value="NOT_ANNOTATED_CDS"/>
    <property type="molecule type" value="Genomic_DNA"/>
</dbReference>
<dbReference type="Gene3D" id="1.10.238.10">
    <property type="entry name" value="EF-hand"/>
    <property type="match status" value="2"/>
</dbReference>
<feature type="region of interest" description="Disordered" evidence="2">
    <location>
        <begin position="419"/>
        <end position="562"/>
    </location>
</feature>
<dbReference type="CDD" id="cd00052">
    <property type="entry name" value="EH"/>
    <property type="match status" value="1"/>
</dbReference>
<evidence type="ECO:0000313" key="5">
    <source>
        <dbReference type="EnsemblMetazoa" id="SMAR007502-PA"/>
    </source>
</evidence>
<dbReference type="PROSITE" id="PS50031">
    <property type="entry name" value="EH"/>
    <property type="match status" value="2"/>
</dbReference>
<dbReference type="OMA" id="VESINSX"/>
<protein>
    <recommendedName>
        <fullName evidence="7">RalBP1-associated Eps domain-containing protein 1</fullName>
    </recommendedName>
</protein>
<evidence type="ECO:0000256" key="2">
    <source>
        <dbReference type="SAM" id="MobiDB-lite"/>
    </source>
</evidence>
<dbReference type="Pfam" id="PF12763">
    <property type="entry name" value="EH"/>
    <property type="match status" value="2"/>
</dbReference>
<feature type="domain" description="EF-hand" evidence="4">
    <location>
        <begin position="278"/>
        <end position="313"/>
    </location>
</feature>
<dbReference type="SUPFAM" id="SSF47473">
    <property type="entry name" value="EF-hand"/>
    <property type="match status" value="2"/>
</dbReference>
<dbReference type="eggNOG" id="KOG1955">
    <property type="taxonomic scope" value="Eukaryota"/>
</dbReference>
<keyword evidence="6" id="KW-1185">Reference proteome</keyword>
<dbReference type="GO" id="GO:0005886">
    <property type="term" value="C:plasma membrane"/>
    <property type="evidence" value="ECO:0007669"/>
    <property type="project" value="TreeGrafter"/>
</dbReference>
<dbReference type="InterPro" id="IPR000261">
    <property type="entry name" value="EH_dom"/>
</dbReference>
<dbReference type="PROSITE" id="PS00018">
    <property type="entry name" value="EF_HAND_1"/>
    <property type="match status" value="1"/>
</dbReference>
<dbReference type="SMART" id="SM00027">
    <property type="entry name" value="EH"/>
    <property type="match status" value="2"/>
</dbReference>
<dbReference type="InterPro" id="IPR002048">
    <property type="entry name" value="EF_hand_dom"/>
</dbReference>
<dbReference type="InterPro" id="IPR018247">
    <property type="entry name" value="EF_Hand_1_Ca_BS"/>
</dbReference>
<reference evidence="6" key="1">
    <citation type="submission" date="2011-05" db="EMBL/GenBank/DDBJ databases">
        <authorList>
            <person name="Richards S.R."/>
            <person name="Qu J."/>
            <person name="Jiang H."/>
            <person name="Jhangiani S.N."/>
            <person name="Agravi P."/>
            <person name="Goodspeed R."/>
            <person name="Gross S."/>
            <person name="Mandapat C."/>
            <person name="Jackson L."/>
            <person name="Mathew T."/>
            <person name="Pu L."/>
            <person name="Thornton R."/>
            <person name="Saada N."/>
            <person name="Wilczek-Boney K.B."/>
            <person name="Lee S."/>
            <person name="Kovar C."/>
            <person name="Wu Y."/>
            <person name="Scherer S.E."/>
            <person name="Worley K.C."/>
            <person name="Muzny D.M."/>
            <person name="Gibbs R."/>
        </authorList>
    </citation>
    <scope>NUCLEOTIDE SEQUENCE</scope>
    <source>
        <strain evidence="6">Brora</strain>
    </source>
</reference>
<dbReference type="AlphaFoldDB" id="T1J1T0"/>
<organism evidence="5 6">
    <name type="scientific">Strigamia maritima</name>
    <name type="common">European centipede</name>
    <name type="synonym">Geophilus maritimus</name>
    <dbReference type="NCBI Taxonomy" id="126957"/>
    <lineage>
        <taxon>Eukaryota</taxon>
        <taxon>Metazoa</taxon>
        <taxon>Ecdysozoa</taxon>
        <taxon>Arthropoda</taxon>
        <taxon>Myriapoda</taxon>
        <taxon>Chilopoda</taxon>
        <taxon>Pleurostigmophora</taxon>
        <taxon>Geophilomorpha</taxon>
        <taxon>Linotaeniidae</taxon>
        <taxon>Strigamia</taxon>
    </lineage>
</organism>
<evidence type="ECO:0008006" key="7">
    <source>
        <dbReference type="Google" id="ProtNLM"/>
    </source>
</evidence>
<dbReference type="PROSITE" id="PS50222">
    <property type="entry name" value="EF_HAND_2"/>
    <property type="match status" value="1"/>
</dbReference>
<dbReference type="GO" id="GO:0006897">
    <property type="term" value="P:endocytosis"/>
    <property type="evidence" value="ECO:0007669"/>
    <property type="project" value="TreeGrafter"/>
</dbReference>
<feature type="region of interest" description="Disordered" evidence="2">
    <location>
        <begin position="330"/>
        <end position="359"/>
    </location>
</feature>
<feature type="domain" description="EH" evidence="3">
    <location>
        <begin position="10"/>
        <end position="96"/>
    </location>
</feature>
<evidence type="ECO:0000259" key="4">
    <source>
        <dbReference type="PROSITE" id="PS50222"/>
    </source>
</evidence>
<dbReference type="STRING" id="126957.T1J1T0"/>
<dbReference type="EnsemblMetazoa" id="SMAR007502-RA">
    <property type="protein sequence ID" value="SMAR007502-PA"/>
    <property type="gene ID" value="SMAR007502"/>
</dbReference>
<feature type="region of interest" description="Disordered" evidence="2">
    <location>
        <begin position="169"/>
        <end position="188"/>
    </location>
</feature>
<dbReference type="PANTHER" id="PTHR11216">
    <property type="entry name" value="EH DOMAIN"/>
    <property type="match status" value="1"/>
</dbReference>
<dbReference type="GO" id="GO:0005737">
    <property type="term" value="C:cytoplasm"/>
    <property type="evidence" value="ECO:0007669"/>
    <property type="project" value="TreeGrafter"/>
</dbReference>
<feature type="compositionally biased region" description="Low complexity" evidence="2">
    <location>
        <begin position="452"/>
        <end position="464"/>
    </location>
</feature>
<dbReference type="GO" id="GO:0016197">
    <property type="term" value="P:endosomal transport"/>
    <property type="evidence" value="ECO:0007669"/>
    <property type="project" value="TreeGrafter"/>
</dbReference>
<feature type="compositionally biased region" description="Basic and acidic residues" evidence="2">
    <location>
        <begin position="543"/>
        <end position="557"/>
    </location>
</feature>